<dbReference type="HOGENOM" id="CLU_026673_3_3_7"/>
<proteinExistence type="predicted"/>
<dbReference type="PANTHER" id="PTHR43677:SF4">
    <property type="entry name" value="QUINONE OXIDOREDUCTASE-LIKE PROTEIN 2"/>
    <property type="match status" value="1"/>
</dbReference>
<keyword evidence="3" id="KW-1185">Reference proteome</keyword>
<dbReference type="PANTHER" id="PTHR43677">
    <property type="entry name" value="SHORT-CHAIN DEHYDROGENASE/REDUCTASE"/>
    <property type="match status" value="1"/>
</dbReference>
<dbReference type="Proteomes" id="UP000002191">
    <property type="component" value="Chromosome"/>
</dbReference>
<evidence type="ECO:0000259" key="1">
    <source>
        <dbReference type="SMART" id="SM00829"/>
    </source>
</evidence>
<dbReference type="OrthoDB" id="9787435at2"/>
<dbReference type="InterPro" id="IPR020843">
    <property type="entry name" value="ER"/>
</dbReference>
<dbReference type="SMART" id="SM00829">
    <property type="entry name" value="PKS_ER"/>
    <property type="match status" value="1"/>
</dbReference>
<reference evidence="3" key="1">
    <citation type="submission" date="2010-12" db="EMBL/GenBank/DDBJ databases">
        <title>Complete sequence of Desulfovibrio aespoeensis Aspo-2.</title>
        <authorList>
            <consortium name="US DOE Joint Genome Institute"/>
            <person name="Lucas S."/>
            <person name="Copeland A."/>
            <person name="Lapidus A."/>
            <person name="Cheng J.-F."/>
            <person name="Goodwin L."/>
            <person name="Pitluck S."/>
            <person name="Chertkov O."/>
            <person name="Misra M."/>
            <person name="Detter J.C."/>
            <person name="Han C."/>
            <person name="Tapia R."/>
            <person name="Land M."/>
            <person name="Hauser L."/>
            <person name="Kyrpides N."/>
            <person name="Ivanova N."/>
            <person name="Ovchinnikova G."/>
            <person name="Pedersen K."/>
            <person name="Jagevall S."/>
            <person name="Hazen T."/>
            <person name="Woyke T."/>
        </authorList>
    </citation>
    <scope>NUCLEOTIDE SEQUENCE [LARGE SCALE GENOMIC DNA]</scope>
    <source>
        <strain evidence="3">ATCC 700646 / DSM 10631 / Aspo-2</strain>
    </source>
</reference>
<dbReference type="eggNOG" id="COG0604">
    <property type="taxonomic scope" value="Bacteria"/>
</dbReference>
<organism evidence="2 3">
    <name type="scientific">Pseudodesulfovibrio aespoeensis (strain ATCC 700646 / DSM 10631 / Aspo-2)</name>
    <name type="common">Desulfovibrio aespoeensis</name>
    <dbReference type="NCBI Taxonomy" id="643562"/>
    <lineage>
        <taxon>Bacteria</taxon>
        <taxon>Pseudomonadati</taxon>
        <taxon>Thermodesulfobacteriota</taxon>
        <taxon>Desulfovibrionia</taxon>
        <taxon>Desulfovibrionales</taxon>
        <taxon>Desulfovibrionaceae</taxon>
    </lineage>
</organism>
<dbReference type="SUPFAM" id="SSF51735">
    <property type="entry name" value="NAD(P)-binding Rossmann-fold domains"/>
    <property type="match status" value="1"/>
</dbReference>
<dbReference type="Pfam" id="PF08240">
    <property type="entry name" value="ADH_N"/>
    <property type="match status" value="1"/>
</dbReference>
<sequence length="338" mass="34751">MQAMVLERYGDDFVFVERDLPRPEPGEGEALVRVAGSSLNPIDHKIATLGPALGFAPSLPAVLGMDVSGTVEAVGPGVTRLRPGDKVFGCAGGLGTMPGALAEFMVADQDLLAPAPQCMDIVDAGALPLVSITAWLALFERARLSAGQTLLVHGGAGGVGHLAVQLGVHAGAEVCATVSGNGKADVVEALGATPIDYRATPVDEYVTGLTGGRGFDVVFDTVGGPVLDASFRAAALGGQVVSTSTRSSHDLSVMHARGLSLHVVFMLLPLITGQGRAAYGHILEEVAGLVDDDLLAVLLDERRFHFTEIAEAHRHWAGGNALGKISVEVGGWGAGKTA</sequence>
<reference evidence="2 3" key="2">
    <citation type="journal article" date="2014" name="Genome Announc.">
        <title>Complete Genome Sequence of the Subsurface, Mesophilic Sulfate-Reducing Bacterium Desulfovibrio aespoeensis Aspo-2.</title>
        <authorList>
            <person name="Pedersen K."/>
            <person name="Bengtsson A."/>
            <person name="Edlund J."/>
            <person name="Rabe L."/>
            <person name="Hazen T."/>
            <person name="Chakraborty R."/>
            <person name="Goodwin L."/>
            <person name="Shapiro N."/>
        </authorList>
    </citation>
    <scope>NUCLEOTIDE SEQUENCE [LARGE SCALE GENOMIC DNA]</scope>
    <source>
        <strain evidence="3">ATCC 700646 / DSM 10631 / Aspo-2</strain>
    </source>
</reference>
<gene>
    <name evidence="2" type="ordered locus">Daes_0896</name>
</gene>
<evidence type="ECO:0000313" key="3">
    <source>
        <dbReference type="Proteomes" id="UP000002191"/>
    </source>
</evidence>
<dbReference type="Pfam" id="PF13602">
    <property type="entry name" value="ADH_zinc_N_2"/>
    <property type="match status" value="1"/>
</dbReference>
<dbReference type="STRING" id="643562.Daes_0896"/>
<protein>
    <submittedName>
        <fullName evidence="2">Alcohol dehydrogenase zinc-binding domain protein</fullName>
    </submittedName>
</protein>
<dbReference type="Gene3D" id="3.90.180.10">
    <property type="entry name" value="Medium-chain alcohol dehydrogenases, catalytic domain"/>
    <property type="match status" value="1"/>
</dbReference>
<dbReference type="EMBL" id="CP002431">
    <property type="protein sequence ID" value="ADU61913.1"/>
    <property type="molecule type" value="Genomic_DNA"/>
</dbReference>
<feature type="domain" description="Enoyl reductase (ER)" evidence="1">
    <location>
        <begin position="10"/>
        <end position="327"/>
    </location>
</feature>
<dbReference type="SUPFAM" id="SSF50129">
    <property type="entry name" value="GroES-like"/>
    <property type="match status" value="1"/>
</dbReference>
<dbReference type="InterPro" id="IPR013154">
    <property type="entry name" value="ADH-like_N"/>
</dbReference>
<dbReference type="Gene3D" id="3.40.50.720">
    <property type="entry name" value="NAD(P)-binding Rossmann-like Domain"/>
    <property type="match status" value="1"/>
</dbReference>
<dbReference type="InterPro" id="IPR036291">
    <property type="entry name" value="NAD(P)-bd_dom_sf"/>
</dbReference>
<dbReference type="RefSeq" id="WP_013513844.1">
    <property type="nucleotide sequence ID" value="NC_014844.1"/>
</dbReference>
<accession>E6VRY0</accession>
<evidence type="ECO:0000313" key="2">
    <source>
        <dbReference type="EMBL" id="ADU61913.1"/>
    </source>
</evidence>
<dbReference type="KEGG" id="das:Daes_0896"/>
<name>E6VRY0_PSEA9</name>
<dbReference type="GO" id="GO:0016491">
    <property type="term" value="F:oxidoreductase activity"/>
    <property type="evidence" value="ECO:0007669"/>
    <property type="project" value="InterPro"/>
</dbReference>
<dbReference type="AlphaFoldDB" id="E6VRY0"/>
<dbReference type="InterPro" id="IPR011032">
    <property type="entry name" value="GroES-like_sf"/>
</dbReference>
<dbReference type="InterPro" id="IPR051397">
    <property type="entry name" value="Zn-ADH-like_protein"/>
</dbReference>